<feature type="compositionally biased region" description="Acidic residues" evidence="2">
    <location>
        <begin position="551"/>
        <end position="566"/>
    </location>
</feature>
<feature type="compositionally biased region" description="Polar residues" evidence="2">
    <location>
        <begin position="38"/>
        <end position="53"/>
    </location>
</feature>
<name>A0AAD7HEN1_9AGAR</name>
<feature type="region of interest" description="Disordered" evidence="2">
    <location>
        <begin position="402"/>
        <end position="433"/>
    </location>
</feature>
<evidence type="ECO:0000313" key="4">
    <source>
        <dbReference type="Proteomes" id="UP001215280"/>
    </source>
</evidence>
<feature type="compositionally biased region" description="Low complexity" evidence="2">
    <location>
        <begin position="143"/>
        <end position="156"/>
    </location>
</feature>
<feature type="coiled-coil region" evidence="1">
    <location>
        <begin position="191"/>
        <end position="262"/>
    </location>
</feature>
<feature type="compositionally biased region" description="Basic and acidic residues" evidence="2">
    <location>
        <begin position="408"/>
        <end position="426"/>
    </location>
</feature>
<feature type="region of interest" description="Disordered" evidence="2">
    <location>
        <begin position="265"/>
        <end position="287"/>
    </location>
</feature>
<reference evidence="3" key="1">
    <citation type="submission" date="2023-03" db="EMBL/GenBank/DDBJ databases">
        <title>Massive genome expansion in bonnet fungi (Mycena s.s.) driven by repeated elements and novel gene families across ecological guilds.</title>
        <authorList>
            <consortium name="Lawrence Berkeley National Laboratory"/>
            <person name="Harder C.B."/>
            <person name="Miyauchi S."/>
            <person name="Viragh M."/>
            <person name="Kuo A."/>
            <person name="Thoen E."/>
            <person name="Andreopoulos B."/>
            <person name="Lu D."/>
            <person name="Skrede I."/>
            <person name="Drula E."/>
            <person name="Henrissat B."/>
            <person name="Morin E."/>
            <person name="Kohler A."/>
            <person name="Barry K."/>
            <person name="LaButti K."/>
            <person name="Morin E."/>
            <person name="Salamov A."/>
            <person name="Lipzen A."/>
            <person name="Mereny Z."/>
            <person name="Hegedus B."/>
            <person name="Baldrian P."/>
            <person name="Stursova M."/>
            <person name="Weitz H."/>
            <person name="Taylor A."/>
            <person name="Grigoriev I.V."/>
            <person name="Nagy L.G."/>
            <person name="Martin F."/>
            <person name="Kauserud H."/>
        </authorList>
    </citation>
    <scope>NUCLEOTIDE SEQUENCE</scope>
    <source>
        <strain evidence="3">CBHHK188m</strain>
    </source>
</reference>
<protein>
    <submittedName>
        <fullName evidence="3">Uncharacterized protein</fullName>
    </submittedName>
</protein>
<feature type="compositionally biased region" description="Polar residues" evidence="2">
    <location>
        <begin position="115"/>
        <end position="133"/>
    </location>
</feature>
<dbReference type="AlphaFoldDB" id="A0AAD7HEN1"/>
<sequence length="566" mass="63173">MTYTQLPPEQWTYGYTPEHTVAEQEIYKMTKKADPMQFRQSTPASEDASSSTHFAFPTIDPSLSPSIPPAAGPVQKPKLKPTPPSIMFPFGSSLKAVTPFAATPQPQNRAHDLNPNLTPVSSDLIPFTSTTRSIPAPPKNHTSRTSSSSHPRSVSTIGLDDIQPESPTPETPYNLLRPQAAAIPKAITNKLMKQDARIRGLEEDITRMEREIDILKNRDMAEGVQHDINDLDNEQIGLEQRVDLLEETIAKQNKMIQQLLQMLEQRDGNSESDAEEVPVGKQKPARDNALNNATRKSLYVAMGLASTSQLKAAAALAPLKMGGSYVKDRESSGKLLRPDWVSSFAENVAWHDPMVKFLRAKGPTLVPALTSAILAQKSDQELLDRLEVVFKNVSTEFRKAGRVGGDGNIERDEEKQPRTEAEEKKENRHRGRKTKACQLLLKEHTETEAYAEVPAKTTRKPWITRPPAYRHSETEAAIVIIDATLMERRRQYERNNKGKTSAHPQICGETKDTPLPFIRGNNHLRIPRGAIDTDWLARHPEQDTPSRIHDEMEDTEHDADDEAGAT</sequence>
<feature type="region of interest" description="Disordered" evidence="2">
    <location>
        <begin position="103"/>
        <end position="174"/>
    </location>
</feature>
<keyword evidence="1" id="KW-0175">Coiled coil</keyword>
<feature type="region of interest" description="Disordered" evidence="2">
    <location>
        <begin position="495"/>
        <end position="521"/>
    </location>
</feature>
<evidence type="ECO:0000256" key="2">
    <source>
        <dbReference type="SAM" id="MobiDB-lite"/>
    </source>
</evidence>
<evidence type="ECO:0000313" key="3">
    <source>
        <dbReference type="EMBL" id="KAJ7718699.1"/>
    </source>
</evidence>
<proteinExistence type="predicted"/>
<comment type="caution">
    <text evidence="3">The sequence shown here is derived from an EMBL/GenBank/DDBJ whole genome shotgun (WGS) entry which is preliminary data.</text>
</comment>
<dbReference type="Proteomes" id="UP001215280">
    <property type="component" value="Unassembled WGS sequence"/>
</dbReference>
<organism evidence="3 4">
    <name type="scientific">Mycena maculata</name>
    <dbReference type="NCBI Taxonomy" id="230809"/>
    <lineage>
        <taxon>Eukaryota</taxon>
        <taxon>Fungi</taxon>
        <taxon>Dikarya</taxon>
        <taxon>Basidiomycota</taxon>
        <taxon>Agaricomycotina</taxon>
        <taxon>Agaricomycetes</taxon>
        <taxon>Agaricomycetidae</taxon>
        <taxon>Agaricales</taxon>
        <taxon>Marasmiineae</taxon>
        <taxon>Mycenaceae</taxon>
        <taxon>Mycena</taxon>
    </lineage>
</organism>
<feature type="region of interest" description="Disordered" evidence="2">
    <location>
        <begin position="34"/>
        <end position="87"/>
    </location>
</feature>
<gene>
    <name evidence="3" type="ORF">DFH07DRAFT_784873</name>
</gene>
<feature type="region of interest" description="Disordered" evidence="2">
    <location>
        <begin position="533"/>
        <end position="566"/>
    </location>
</feature>
<evidence type="ECO:0000256" key="1">
    <source>
        <dbReference type="SAM" id="Coils"/>
    </source>
</evidence>
<accession>A0AAD7HEN1</accession>
<keyword evidence="4" id="KW-1185">Reference proteome</keyword>
<dbReference type="EMBL" id="JARJLG010000302">
    <property type="protein sequence ID" value="KAJ7718699.1"/>
    <property type="molecule type" value="Genomic_DNA"/>
</dbReference>
<feature type="compositionally biased region" description="Basic and acidic residues" evidence="2">
    <location>
        <begin position="535"/>
        <end position="550"/>
    </location>
</feature>